<sequence>KPLPPPAATQLRPIVLQKQNSAVPVVFGAVFGVLGTMVALRGRRKK</sequence>
<name>A0A2A9FI80_9PSEU</name>
<proteinExistence type="predicted"/>
<dbReference type="AlphaFoldDB" id="A0A2A9FI80"/>
<organism evidence="2 3">
    <name type="scientific">Amycolatopsis sulphurea</name>
    <dbReference type="NCBI Taxonomy" id="76022"/>
    <lineage>
        <taxon>Bacteria</taxon>
        <taxon>Bacillati</taxon>
        <taxon>Actinomycetota</taxon>
        <taxon>Actinomycetes</taxon>
        <taxon>Pseudonocardiales</taxon>
        <taxon>Pseudonocardiaceae</taxon>
        <taxon>Amycolatopsis</taxon>
    </lineage>
</organism>
<evidence type="ECO:0000313" key="3">
    <source>
        <dbReference type="Proteomes" id="UP000243542"/>
    </source>
</evidence>
<feature type="non-terminal residue" evidence="2">
    <location>
        <position position="1"/>
    </location>
</feature>
<protein>
    <submittedName>
        <fullName evidence="2">Membrane protein</fullName>
    </submittedName>
</protein>
<keyword evidence="1" id="KW-0812">Transmembrane</keyword>
<accession>A0A2A9FI80</accession>
<comment type="caution">
    <text evidence="2">The sequence shown here is derived from an EMBL/GenBank/DDBJ whole genome shotgun (WGS) entry which is preliminary data.</text>
</comment>
<evidence type="ECO:0000313" key="2">
    <source>
        <dbReference type="EMBL" id="PFG51084.1"/>
    </source>
</evidence>
<dbReference type="Proteomes" id="UP000243542">
    <property type="component" value="Unassembled WGS sequence"/>
</dbReference>
<evidence type="ECO:0000256" key="1">
    <source>
        <dbReference type="SAM" id="Phobius"/>
    </source>
</evidence>
<reference evidence="2 3" key="1">
    <citation type="submission" date="2017-10" db="EMBL/GenBank/DDBJ databases">
        <title>Sequencing the genomes of 1000 actinobacteria strains.</title>
        <authorList>
            <person name="Klenk H.-P."/>
        </authorList>
    </citation>
    <scope>NUCLEOTIDE SEQUENCE [LARGE SCALE GENOMIC DNA]</scope>
    <source>
        <strain evidence="2 3">DSM 46092</strain>
    </source>
</reference>
<keyword evidence="1" id="KW-0472">Membrane</keyword>
<feature type="transmembrane region" description="Helical" evidence="1">
    <location>
        <begin position="21"/>
        <end position="40"/>
    </location>
</feature>
<keyword evidence="3" id="KW-1185">Reference proteome</keyword>
<gene>
    <name evidence="2" type="ORF">ATK36_6361</name>
</gene>
<keyword evidence="1" id="KW-1133">Transmembrane helix</keyword>
<dbReference type="EMBL" id="PDJK01000002">
    <property type="protein sequence ID" value="PFG51084.1"/>
    <property type="molecule type" value="Genomic_DNA"/>
</dbReference>